<dbReference type="RefSeq" id="WP_201836109.1">
    <property type="nucleotide sequence ID" value="NZ_JAERRK010000007.1"/>
</dbReference>
<reference evidence="1" key="1">
    <citation type="submission" date="2021-01" db="EMBL/GenBank/DDBJ databases">
        <title>WGS of actinomycetes isolated from Thailand.</title>
        <authorList>
            <person name="Thawai C."/>
        </authorList>
    </citation>
    <scope>NUCLEOTIDE SEQUENCE</scope>
    <source>
        <strain evidence="1">RCU-197</strain>
    </source>
</reference>
<dbReference type="EMBL" id="JAERRK010000007">
    <property type="protein sequence ID" value="MBL1083461.1"/>
    <property type="molecule type" value="Genomic_DNA"/>
</dbReference>
<evidence type="ECO:0008006" key="3">
    <source>
        <dbReference type="Google" id="ProtNLM"/>
    </source>
</evidence>
<accession>A0A937EJV2</accession>
<dbReference type="AlphaFoldDB" id="A0A937EJV2"/>
<evidence type="ECO:0000313" key="1">
    <source>
        <dbReference type="EMBL" id="MBL1083461.1"/>
    </source>
</evidence>
<organism evidence="1 2">
    <name type="scientific">Streptomyces actinomycinicus</name>
    <dbReference type="NCBI Taxonomy" id="1695166"/>
    <lineage>
        <taxon>Bacteria</taxon>
        <taxon>Bacillati</taxon>
        <taxon>Actinomycetota</taxon>
        <taxon>Actinomycetes</taxon>
        <taxon>Kitasatosporales</taxon>
        <taxon>Streptomycetaceae</taxon>
        <taxon>Streptomyces</taxon>
    </lineage>
</organism>
<sequence>MVLRRVRLLGSGRVVRAPGRTRFAPRKAYGSRANRAWLRKPVSAARARRSETRLATRDDKLATHYEATVLITAINAWL</sequence>
<name>A0A937EJV2_9ACTN</name>
<dbReference type="Proteomes" id="UP000661858">
    <property type="component" value="Unassembled WGS sequence"/>
</dbReference>
<proteinExistence type="predicted"/>
<keyword evidence="2" id="KW-1185">Reference proteome</keyword>
<evidence type="ECO:0000313" key="2">
    <source>
        <dbReference type="Proteomes" id="UP000661858"/>
    </source>
</evidence>
<comment type="caution">
    <text evidence="1">The sequence shown here is derived from an EMBL/GenBank/DDBJ whole genome shotgun (WGS) entry which is preliminary data.</text>
</comment>
<gene>
    <name evidence="1" type="ORF">JK359_16015</name>
</gene>
<protein>
    <recommendedName>
        <fullName evidence="3">Transposase</fullName>
    </recommendedName>
</protein>